<organism evidence="2 3">
    <name type="scientific">Paenibacillus validus</name>
    <dbReference type="NCBI Taxonomy" id="44253"/>
    <lineage>
        <taxon>Bacteria</taxon>
        <taxon>Bacillati</taxon>
        <taxon>Bacillota</taxon>
        <taxon>Bacilli</taxon>
        <taxon>Bacillales</taxon>
        <taxon>Paenibacillaceae</taxon>
        <taxon>Paenibacillus</taxon>
    </lineage>
</organism>
<keyword evidence="3" id="KW-1185">Reference proteome</keyword>
<accession>A0A7X2ZE09</accession>
<evidence type="ECO:0000313" key="3">
    <source>
        <dbReference type="Proteomes" id="UP000450917"/>
    </source>
</evidence>
<name>A0A7X2ZE09_9BACL</name>
<dbReference type="AlphaFoldDB" id="A0A7X2ZE09"/>
<gene>
    <name evidence="2" type="ORF">GNP93_17425</name>
</gene>
<proteinExistence type="predicted"/>
<reference evidence="2 3" key="1">
    <citation type="submission" date="2019-11" db="EMBL/GenBank/DDBJ databases">
        <title>Draft genome sequences of five Paenibacillus species of dairy origin.</title>
        <authorList>
            <person name="Olajide A.M."/>
            <person name="Chen S."/>
            <person name="Lapointe G."/>
        </authorList>
    </citation>
    <scope>NUCLEOTIDE SEQUENCE [LARGE SCALE GENOMIC DNA]</scope>
    <source>
        <strain evidence="2 3">2CS3</strain>
    </source>
</reference>
<keyword evidence="1" id="KW-0472">Membrane</keyword>
<feature type="transmembrane region" description="Helical" evidence="1">
    <location>
        <begin position="12"/>
        <end position="32"/>
    </location>
</feature>
<protein>
    <submittedName>
        <fullName evidence="2">Uncharacterized protein</fullName>
    </submittedName>
</protein>
<feature type="transmembrane region" description="Helical" evidence="1">
    <location>
        <begin position="652"/>
        <end position="673"/>
    </location>
</feature>
<keyword evidence="1" id="KW-1133">Transmembrane helix</keyword>
<keyword evidence="1" id="KW-0812">Transmembrane</keyword>
<feature type="transmembrane region" description="Helical" evidence="1">
    <location>
        <begin position="599"/>
        <end position="614"/>
    </location>
</feature>
<feature type="transmembrane region" description="Helical" evidence="1">
    <location>
        <begin position="505"/>
        <end position="526"/>
    </location>
</feature>
<comment type="caution">
    <text evidence="2">The sequence shown here is derived from an EMBL/GenBank/DDBJ whole genome shotgun (WGS) entry which is preliminary data.</text>
</comment>
<evidence type="ECO:0000256" key="1">
    <source>
        <dbReference type="SAM" id="Phobius"/>
    </source>
</evidence>
<feature type="transmembrane region" description="Helical" evidence="1">
    <location>
        <begin position="388"/>
        <end position="406"/>
    </location>
</feature>
<dbReference type="RefSeq" id="WP_201317840.1">
    <property type="nucleotide sequence ID" value="NZ_WNZX01000015.1"/>
</dbReference>
<dbReference type="Pfam" id="PF18949">
    <property type="entry name" value="DUF5693"/>
    <property type="match status" value="1"/>
</dbReference>
<evidence type="ECO:0000313" key="2">
    <source>
        <dbReference type="EMBL" id="MUG72451.1"/>
    </source>
</evidence>
<feature type="transmembrane region" description="Helical" evidence="1">
    <location>
        <begin position="547"/>
        <end position="566"/>
    </location>
</feature>
<feature type="transmembrane region" description="Helical" evidence="1">
    <location>
        <begin position="435"/>
        <end position="456"/>
    </location>
</feature>
<sequence length="686" mass="77082">MKERYLRFNQLAMKGLWWLVILGMMASLPVAYERHQTEQGSGRNVEVVFDYRDLLEISDTQPDPRRFIEEQLKLLGQHGVRSLAVYESTLNELKLGRRIEVFSSHEATALTQTPISPNENFTYILFTEKESVGQLQQTITEAFSAQNVKLRPWSYKNQPGMIIEMGMEEALMQTMDPDLTTMKKLKDQGFSLVVRMSNRRPFQTNPMDKLLGELQKLGVKWFIVDGDAVPGFVSAEDTVNLDKMGEMMRKHRIGLAAIEMQKTPQKGFNGLAKRIHHNVVRLHSFTETDSTKLTENITPEEMDGRIQGVADRLVLAVKDRNIRMIFLNARAVKSAEKGKIVNPLDAMYQALDRQEDGALPRIEAAGYKFGTAQSFQLVHSSWQTVAKLLLWLGAVALIALTISYFIPEIALAVFVLGMIGSAGLFVLSSSLFAQALALGAGTCASSLAIMFALQAARRRREKPVGSRLGFAIGLLLRSSLISVIGLLFIVGLLNQITYMLVLEQFRGVSLLHLAPIAIVGIYWLLFLEPMNYRERIKRTRALLSKHISVLWIIAAALVAAAGFYYLSRTGNEGQASAFERYFRSFLENTLGVRPRTKEFLIAHPLFLLGAYLSYKYRNALILIMIGVIGQASIVDTFAHLHTPLVISSIRVVYGLAFGTLIGLVLIAVWEIVVRSWRRWVPRLNES</sequence>
<feature type="transmembrane region" description="Helical" evidence="1">
    <location>
        <begin position="621"/>
        <end position="640"/>
    </location>
</feature>
<dbReference type="Proteomes" id="UP000450917">
    <property type="component" value="Unassembled WGS sequence"/>
</dbReference>
<dbReference type="InterPro" id="IPR043748">
    <property type="entry name" value="DUF5693"/>
</dbReference>
<dbReference type="EMBL" id="WNZX01000015">
    <property type="protein sequence ID" value="MUG72451.1"/>
    <property type="molecule type" value="Genomic_DNA"/>
</dbReference>
<feature type="transmembrane region" description="Helical" evidence="1">
    <location>
        <begin position="468"/>
        <end position="493"/>
    </location>
</feature>